<organism evidence="15 16">
    <name type="scientific">Cryptococcus depauperatus CBS 7841</name>
    <dbReference type="NCBI Taxonomy" id="1295531"/>
    <lineage>
        <taxon>Eukaryota</taxon>
        <taxon>Fungi</taxon>
        <taxon>Dikarya</taxon>
        <taxon>Basidiomycota</taxon>
        <taxon>Agaricomycotina</taxon>
        <taxon>Tremellomycetes</taxon>
        <taxon>Tremellales</taxon>
        <taxon>Cryptococcaceae</taxon>
        <taxon>Cryptococcus</taxon>
    </lineage>
</organism>
<accession>A0AAJ8JQY1</accession>
<reference evidence="15" key="3">
    <citation type="submission" date="2024-01" db="EMBL/GenBank/DDBJ databases">
        <authorList>
            <person name="Coelho M.A."/>
            <person name="David-Palma M."/>
            <person name="Shea T."/>
            <person name="Sun S."/>
            <person name="Cuomo C.A."/>
            <person name="Heitman J."/>
        </authorList>
    </citation>
    <scope>NUCLEOTIDE SEQUENCE</scope>
    <source>
        <strain evidence="15">CBS 7841</strain>
    </source>
</reference>
<dbReference type="KEGG" id="cdep:91086182"/>
<dbReference type="GO" id="GO:0005741">
    <property type="term" value="C:mitochondrial outer membrane"/>
    <property type="evidence" value="ECO:0007669"/>
    <property type="project" value="UniProtKB-SubCell"/>
</dbReference>
<feature type="domain" description="Phospholipid/glycerol acyltransferase" evidence="14">
    <location>
        <begin position="72"/>
        <end position="208"/>
    </location>
</feature>
<keyword evidence="6" id="KW-0443">Lipid metabolism</keyword>
<comment type="subcellular location">
    <subcellularLocation>
        <location evidence="1">Mitochondrion inner membrane</location>
        <topology evidence="1">Peripheral membrane protein</topology>
        <orientation evidence="1">Intermembrane side</orientation>
    </subcellularLocation>
    <subcellularLocation>
        <location evidence="10">Mitochondrion outer membrane</location>
        <topology evidence="10">Peripheral membrane protein</topology>
        <orientation evidence="10">Intermembrane side</orientation>
    </subcellularLocation>
</comment>
<evidence type="ECO:0000256" key="1">
    <source>
        <dbReference type="ARBA" id="ARBA00004137"/>
    </source>
</evidence>
<dbReference type="EMBL" id="CP143785">
    <property type="protein sequence ID" value="WVN86798.1"/>
    <property type="molecule type" value="Genomic_DNA"/>
</dbReference>
<dbReference type="PANTHER" id="PTHR12497:SF0">
    <property type="entry name" value="TAFAZZIN"/>
    <property type="match status" value="1"/>
</dbReference>
<keyword evidence="9" id="KW-0012">Acyltransferase</keyword>
<evidence type="ECO:0000256" key="2">
    <source>
        <dbReference type="ARBA" id="ARBA00010524"/>
    </source>
</evidence>
<evidence type="ECO:0000256" key="13">
    <source>
        <dbReference type="SAM" id="MobiDB-lite"/>
    </source>
</evidence>
<keyword evidence="7" id="KW-0496">Mitochondrion</keyword>
<dbReference type="SMART" id="SM00563">
    <property type="entry name" value="PlsC"/>
    <property type="match status" value="1"/>
</dbReference>
<dbReference type="Pfam" id="PF01553">
    <property type="entry name" value="Acyltransferase"/>
    <property type="match status" value="1"/>
</dbReference>
<dbReference type="GO" id="GO:0047184">
    <property type="term" value="F:1-acylglycerophosphocholine O-acyltransferase activity"/>
    <property type="evidence" value="ECO:0007669"/>
    <property type="project" value="TreeGrafter"/>
</dbReference>
<dbReference type="PRINTS" id="PR00979">
    <property type="entry name" value="TAFAZZIN"/>
</dbReference>
<dbReference type="Proteomes" id="UP000094043">
    <property type="component" value="Chromosome 2"/>
</dbReference>
<evidence type="ECO:0000256" key="11">
    <source>
        <dbReference type="ARBA" id="ARBA00047906"/>
    </source>
</evidence>
<evidence type="ECO:0000256" key="10">
    <source>
        <dbReference type="ARBA" id="ARBA00024323"/>
    </source>
</evidence>
<proteinExistence type="inferred from homology"/>
<evidence type="ECO:0000256" key="9">
    <source>
        <dbReference type="ARBA" id="ARBA00023315"/>
    </source>
</evidence>
<evidence type="ECO:0000256" key="7">
    <source>
        <dbReference type="ARBA" id="ARBA00023128"/>
    </source>
</evidence>
<evidence type="ECO:0000256" key="4">
    <source>
        <dbReference type="ARBA" id="ARBA00022787"/>
    </source>
</evidence>
<sequence>MPASLASALTLSTIGLASRTFLKLTTKQFKVEGLPILLDALKIPHNEKGKRKALGLRDQEGDDPTLRPRRGIVTICNHNSVVDDPMMWSLLPLTTYFPFATPAHTCRNNRWTLGASDIMFTNPTHSKFFTLGQVIETHRGSGIFQEAVDKAVKLLQDGNWIHIFPEGKVNQKLTNPNGGLFRFKWGIGRIIMDSTVMPEVIPMWISGFDQIMPETRGFPRFIPRPGANISITIGKPLTSQIESLMNSWREMASKETGSLGIGGDWKQEATGEGLNGSEQRNVRGRGELIDGHEKEVRIGIVEVLQEGIRELGEDVERREGRFENRLWSHSIRQEFKA</sequence>
<dbReference type="GO" id="GO:0005743">
    <property type="term" value="C:mitochondrial inner membrane"/>
    <property type="evidence" value="ECO:0007669"/>
    <property type="project" value="UniProtKB-SubCell"/>
</dbReference>
<keyword evidence="16" id="KW-1185">Reference proteome</keyword>
<keyword evidence="3" id="KW-0808">Transferase</keyword>
<evidence type="ECO:0000256" key="12">
    <source>
        <dbReference type="RuleBase" id="RU365062"/>
    </source>
</evidence>
<dbReference type="GO" id="GO:0007007">
    <property type="term" value="P:inner mitochondrial membrane organization"/>
    <property type="evidence" value="ECO:0007669"/>
    <property type="project" value="TreeGrafter"/>
</dbReference>
<evidence type="ECO:0000313" key="15">
    <source>
        <dbReference type="EMBL" id="WVN86798.1"/>
    </source>
</evidence>
<name>A0AAJ8JQY1_9TREE</name>
<keyword evidence="8" id="KW-0472">Membrane</keyword>
<comment type="similarity">
    <text evidence="2 12">Belongs to the taffazin family.</text>
</comment>
<comment type="catalytic activity">
    <reaction evidence="11">
        <text>1'-[1,2-diacyl-sn-glycero-3-phospho],3'-[1-acyl-sn-glycero-3-phospho]-glycerol + a 1,2-diacyl-sn-glycero-3-phosphocholine = a cardiolipin + a 1-acyl-sn-glycero-3-phosphocholine</text>
        <dbReference type="Rhea" id="RHEA:33731"/>
        <dbReference type="ChEBI" id="CHEBI:57643"/>
        <dbReference type="ChEBI" id="CHEBI:58168"/>
        <dbReference type="ChEBI" id="CHEBI:62237"/>
        <dbReference type="ChEBI" id="CHEBI:64743"/>
    </reaction>
    <physiologicalReaction direction="left-to-right" evidence="11">
        <dbReference type="Rhea" id="RHEA:33732"/>
    </physiologicalReaction>
    <physiologicalReaction direction="right-to-left" evidence="11">
        <dbReference type="Rhea" id="RHEA:33733"/>
    </physiologicalReaction>
</comment>
<feature type="region of interest" description="Disordered" evidence="13">
    <location>
        <begin position="257"/>
        <end position="287"/>
    </location>
</feature>
<evidence type="ECO:0000259" key="14">
    <source>
        <dbReference type="SMART" id="SM00563"/>
    </source>
</evidence>
<reference evidence="15" key="1">
    <citation type="submission" date="2016-06" db="EMBL/GenBank/DDBJ databases">
        <authorList>
            <person name="Cuomo C."/>
            <person name="Litvintseva A."/>
            <person name="Heitman J."/>
            <person name="Chen Y."/>
            <person name="Sun S."/>
            <person name="Springer D."/>
            <person name="Dromer F."/>
            <person name="Young S."/>
            <person name="Zeng Q."/>
            <person name="Chapman S."/>
            <person name="Gujja S."/>
            <person name="Saif S."/>
            <person name="Birren B."/>
        </authorList>
    </citation>
    <scope>NUCLEOTIDE SEQUENCE</scope>
    <source>
        <strain evidence="15">CBS 7841</strain>
    </source>
</reference>
<keyword evidence="4" id="KW-1000">Mitochondrion outer membrane</keyword>
<dbReference type="GO" id="GO:0035965">
    <property type="term" value="P:cardiolipin acyl-chain remodeling"/>
    <property type="evidence" value="ECO:0007669"/>
    <property type="project" value="TreeGrafter"/>
</dbReference>
<dbReference type="AlphaFoldDB" id="A0AAJ8JQY1"/>
<dbReference type="InterPro" id="IPR000872">
    <property type="entry name" value="Tafazzin"/>
</dbReference>
<evidence type="ECO:0000256" key="3">
    <source>
        <dbReference type="ARBA" id="ARBA00022679"/>
    </source>
</evidence>
<dbReference type="GeneID" id="91086182"/>
<dbReference type="PANTHER" id="PTHR12497">
    <property type="entry name" value="TAZ PROTEIN TAFAZZIN"/>
    <property type="match status" value="1"/>
</dbReference>
<protein>
    <recommendedName>
        <fullName evidence="12">Tafazzin family protein</fullName>
    </recommendedName>
</protein>
<evidence type="ECO:0000313" key="16">
    <source>
        <dbReference type="Proteomes" id="UP000094043"/>
    </source>
</evidence>
<reference evidence="15" key="2">
    <citation type="journal article" date="2022" name="Elife">
        <title>Obligate sexual reproduction of a homothallic fungus closely related to the Cryptococcus pathogenic species complex.</title>
        <authorList>
            <person name="Passer A.R."/>
            <person name="Clancey S.A."/>
            <person name="Shea T."/>
            <person name="David-Palma M."/>
            <person name="Averette A.F."/>
            <person name="Boekhout T."/>
            <person name="Porcel B.M."/>
            <person name="Nowrousian M."/>
            <person name="Cuomo C.A."/>
            <person name="Sun S."/>
            <person name="Heitman J."/>
            <person name="Coelho M.A."/>
        </authorList>
    </citation>
    <scope>NUCLEOTIDE SEQUENCE</scope>
    <source>
        <strain evidence="15">CBS 7841</strain>
    </source>
</reference>
<dbReference type="SUPFAM" id="SSF69593">
    <property type="entry name" value="Glycerol-3-phosphate (1)-acyltransferase"/>
    <property type="match status" value="1"/>
</dbReference>
<keyword evidence="5" id="KW-0999">Mitochondrion inner membrane</keyword>
<dbReference type="RefSeq" id="XP_066067498.1">
    <property type="nucleotide sequence ID" value="XM_066211401.1"/>
</dbReference>
<evidence type="ECO:0000256" key="5">
    <source>
        <dbReference type="ARBA" id="ARBA00022792"/>
    </source>
</evidence>
<evidence type="ECO:0000256" key="8">
    <source>
        <dbReference type="ARBA" id="ARBA00023136"/>
    </source>
</evidence>
<dbReference type="InterPro" id="IPR002123">
    <property type="entry name" value="Plipid/glycerol_acylTrfase"/>
</dbReference>
<evidence type="ECO:0000256" key="6">
    <source>
        <dbReference type="ARBA" id="ARBA00023098"/>
    </source>
</evidence>
<dbReference type="CDD" id="cd07989">
    <property type="entry name" value="LPLAT_AGPAT-like"/>
    <property type="match status" value="1"/>
</dbReference>
<gene>
    <name evidence="15" type="ORF">L203_101970</name>
</gene>